<comment type="caution">
    <text evidence="3">The sequence shown here is derived from an EMBL/GenBank/DDBJ whole genome shotgun (WGS) entry which is preliminary data.</text>
</comment>
<evidence type="ECO:0000256" key="1">
    <source>
        <dbReference type="SAM" id="MobiDB-lite"/>
    </source>
</evidence>
<reference evidence="3 4" key="1">
    <citation type="journal article" date="2018" name="Mol. Plant">
        <title>The genome of Artemisia annua provides insight into the evolution of Asteraceae family and artemisinin biosynthesis.</title>
        <authorList>
            <person name="Shen Q."/>
            <person name="Zhang L."/>
            <person name="Liao Z."/>
            <person name="Wang S."/>
            <person name="Yan T."/>
            <person name="Shi P."/>
            <person name="Liu M."/>
            <person name="Fu X."/>
            <person name="Pan Q."/>
            <person name="Wang Y."/>
            <person name="Lv Z."/>
            <person name="Lu X."/>
            <person name="Zhang F."/>
            <person name="Jiang W."/>
            <person name="Ma Y."/>
            <person name="Chen M."/>
            <person name="Hao X."/>
            <person name="Li L."/>
            <person name="Tang Y."/>
            <person name="Lv G."/>
            <person name="Zhou Y."/>
            <person name="Sun X."/>
            <person name="Brodelius P.E."/>
            <person name="Rose J.K.C."/>
            <person name="Tang K."/>
        </authorList>
    </citation>
    <scope>NUCLEOTIDE SEQUENCE [LARGE SCALE GENOMIC DNA]</scope>
    <source>
        <strain evidence="4">cv. Huhao1</strain>
        <tissue evidence="3">Leaf</tissue>
    </source>
</reference>
<dbReference type="InterPro" id="IPR036047">
    <property type="entry name" value="F-box-like_dom_sf"/>
</dbReference>
<feature type="region of interest" description="Disordered" evidence="1">
    <location>
        <begin position="179"/>
        <end position="209"/>
    </location>
</feature>
<accession>A0A2U1Q784</accession>
<dbReference type="Pfam" id="PF00646">
    <property type="entry name" value="F-box"/>
    <property type="match status" value="1"/>
</dbReference>
<keyword evidence="4" id="KW-1185">Reference proteome</keyword>
<dbReference type="PANTHER" id="PTHR34223:SF101">
    <property type="entry name" value="F-BOX DOMAIN-CONTAINING PROTEIN"/>
    <property type="match status" value="1"/>
</dbReference>
<dbReference type="OrthoDB" id="1848700at2759"/>
<dbReference type="AlphaFoldDB" id="A0A2U1Q784"/>
<dbReference type="STRING" id="35608.A0A2U1Q784"/>
<evidence type="ECO:0000259" key="2">
    <source>
        <dbReference type="Pfam" id="PF00646"/>
    </source>
</evidence>
<name>A0A2U1Q784_ARTAN</name>
<dbReference type="InterPro" id="IPR053197">
    <property type="entry name" value="F-box_SCFL_complex_component"/>
</dbReference>
<dbReference type="SUPFAM" id="SSF81383">
    <property type="entry name" value="F-box domain"/>
    <property type="match status" value="1"/>
</dbReference>
<sequence length="257" mass="28775">MAIKRLGRHQENDTSINTNKKIRHTKTNPKMEDRLTNLPESLQLRILSTLKAQYVVQTSVLSKSWVPLWKSVPILRLNSYDFKKDDEFDKFVEKVISSQRDMDLDTLIYKRDGVSTALEKVIDYAFSHNVKHLDIWIDSVEDRKWPVVLHGFGDSLTCGTQGDKNCGFTKYVKKIPNNWSSSSPGPSSSGKGCYSPGPSSAGQGSSDREGKCQTCKILKMKIKILEAKLELASHLVDPSDESAIIDLFKGLDGLLLG</sequence>
<protein>
    <submittedName>
        <fullName evidence="3">Leucine-rich repeat domain, L domain-like protein</fullName>
    </submittedName>
</protein>
<evidence type="ECO:0000313" key="3">
    <source>
        <dbReference type="EMBL" id="PWA93782.1"/>
    </source>
</evidence>
<organism evidence="3 4">
    <name type="scientific">Artemisia annua</name>
    <name type="common">Sweet wormwood</name>
    <dbReference type="NCBI Taxonomy" id="35608"/>
    <lineage>
        <taxon>Eukaryota</taxon>
        <taxon>Viridiplantae</taxon>
        <taxon>Streptophyta</taxon>
        <taxon>Embryophyta</taxon>
        <taxon>Tracheophyta</taxon>
        <taxon>Spermatophyta</taxon>
        <taxon>Magnoliopsida</taxon>
        <taxon>eudicotyledons</taxon>
        <taxon>Gunneridae</taxon>
        <taxon>Pentapetalae</taxon>
        <taxon>asterids</taxon>
        <taxon>campanulids</taxon>
        <taxon>Asterales</taxon>
        <taxon>Asteraceae</taxon>
        <taxon>Asteroideae</taxon>
        <taxon>Anthemideae</taxon>
        <taxon>Artemisiinae</taxon>
        <taxon>Artemisia</taxon>
    </lineage>
</organism>
<evidence type="ECO:0000313" key="4">
    <source>
        <dbReference type="Proteomes" id="UP000245207"/>
    </source>
</evidence>
<feature type="compositionally biased region" description="Low complexity" evidence="1">
    <location>
        <begin position="180"/>
        <end position="205"/>
    </location>
</feature>
<gene>
    <name evidence="3" type="ORF">CTI12_AA067460</name>
</gene>
<dbReference type="InterPro" id="IPR001810">
    <property type="entry name" value="F-box_dom"/>
</dbReference>
<dbReference type="Proteomes" id="UP000245207">
    <property type="component" value="Unassembled WGS sequence"/>
</dbReference>
<dbReference type="PANTHER" id="PTHR34223">
    <property type="entry name" value="OS11G0201299 PROTEIN"/>
    <property type="match status" value="1"/>
</dbReference>
<feature type="region of interest" description="Disordered" evidence="1">
    <location>
        <begin position="1"/>
        <end position="20"/>
    </location>
</feature>
<feature type="domain" description="F-box" evidence="2">
    <location>
        <begin position="35"/>
        <end position="75"/>
    </location>
</feature>
<proteinExistence type="predicted"/>
<dbReference type="EMBL" id="PKPP01000357">
    <property type="protein sequence ID" value="PWA93782.1"/>
    <property type="molecule type" value="Genomic_DNA"/>
</dbReference>